<dbReference type="InterPro" id="IPR038765">
    <property type="entry name" value="Papain-like_cys_pep_sf"/>
</dbReference>
<dbReference type="Proteomes" id="UP000269265">
    <property type="component" value="Unassembled WGS sequence"/>
</dbReference>
<keyword evidence="3" id="KW-1185">Reference proteome</keyword>
<organism evidence="2 3">
    <name type="scientific">Aquabacterium soli</name>
    <dbReference type="NCBI Taxonomy" id="2493092"/>
    <lineage>
        <taxon>Bacteria</taxon>
        <taxon>Pseudomonadati</taxon>
        <taxon>Pseudomonadota</taxon>
        <taxon>Betaproteobacteria</taxon>
        <taxon>Burkholderiales</taxon>
        <taxon>Aquabacterium</taxon>
    </lineage>
</organism>
<gene>
    <name evidence="2" type="ORF">EIP75_23880</name>
</gene>
<dbReference type="Pfam" id="PF01841">
    <property type="entry name" value="Transglut_core"/>
    <property type="match status" value="1"/>
</dbReference>
<dbReference type="InterPro" id="IPR002931">
    <property type="entry name" value="Transglutaminase-like"/>
</dbReference>
<name>A0A3R8RY07_9BURK</name>
<evidence type="ECO:0000313" key="3">
    <source>
        <dbReference type="Proteomes" id="UP000269265"/>
    </source>
</evidence>
<dbReference type="AlphaFoldDB" id="A0A3R8RY07"/>
<protein>
    <submittedName>
        <fullName evidence="2">Transglutaminase family protein</fullName>
    </submittedName>
</protein>
<evidence type="ECO:0000259" key="1">
    <source>
        <dbReference type="Pfam" id="PF01841"/>
    </source>
</evidence>
<dbReference type="SUPFAM" id="SSF54001">
    <property type="entry name" value="Cysteine proteinases"/>
    <property type="match status" value="1"/>
</dbReference>
<proteinExistence type="predicted"/>
<dbReference type="RefSeq" id="WP_148100988.1">
    <property type="nucleotide sequence ID" value="NZ_RSED01000083.1"/>
</dbReference>
<feature type="non-terminal residue" evidence="2">
    <location>
        <position position="1"/>
    </location>
</feature>
<dbReference type="Gene3D" id="3.10.620.30">
    <property type="match status" value="1"/>
</dbReference>
<evidence type="ECO:0000313" key="2">
    <source>
        <dbReference type="EMBL" id="RRR98862.1"/>
    </source>
</evidence>
<feature type="domain" description="Transglutaminase-like" evidence="1">
    <location>
        <begin position="55"/>
        <end position="174"/>
    </location>
</feature>
<comment type="caution">
    <text evidence="2">The sequence shown here is derived from an EMBL/GenBank/DDBJ whole genome shotgun (WGS) entry which is preliminary data.</text>
</comment>
<feature type="non-terminal residue" evidence="2">
    <location>
        <position position="196"/>
    </location>
</feature>
<reference evidence="2 3" key="1">
    <citation type="submission" date="2018-12" db="EMBL/GenBank/DDBJ databases">
        <title>The whole draft genome of Aquabacterium sp. SJQ9.</title>
        <authorList>
            <person name="Sun L."/>
            <person name="Gao X."/>
            <person name="Chen W."/>
            <person name="Huang K."/>
        </authorList>
    </citation>
    <scope>NUCLEOTIDE SEQUENCE [LARGE SCALE GENOMIC DNA]</scope>
    <source>
        <strain evidence="2 3">SJQ9</strain>
    </source>
</reference>
<accession>A0A3R8RY07</accession>
<dbReference type="EMBL" id="RSED01000083">
    <property type="protein sequence ID" value="RRR98862.1"/>
    <property type="molecule type" value="Genomic_DNA"/>
</dbReference>
<sequence>YANKGTRLTQVGNSLEGLEFVTPPEPGVAPTAADLAETPETQRTAAIKAKALELGNNPVNIQNWVRNNVEWVPTWGAIQSAQDTLDKKRGNAIDIASLEIALLRAAKIPARYQFGTIELPAEQVMNWVGGVSKPEAAQQLLGQGGIANRGLIEGGRISKIRMEHAWVQAYVNWLPSRGAKQGSATQHPSPQGQRNA</sequence>